<evidence type="ECO:0000256" key="5">
    <source>
        <dbReference type="ARBA" id="ARBA00022833"/>
    </source>
</evidence>
<feature type="domain" description="Peptidase M20 dimerisation" evidence="6">
    <location>
        <begin position="201"/>
        <end position="344"/>
    </location>
</feature>
<dbReference type="InterPro" id="IPR011650">
    <property type="entry name" value="Peptidase_M20_dimer"/>
</dbReference>
<protein>
    <submittedName>
        <fullName evidence="7">Carboxypeptidase PM20D1</fullName>
    </submittedName>
</protein>
<dbReference type="Proteomes" id="UP000199652">
    <property type="component" value="Unassembled WGS sequence"/>
</dbReference>
<dbReference type="Pfam" id="PF01546">
    <property type="entry name" value="Peptidase_M20"/>
    <property type="match status" value="1"/>
</dbReference>
<organism evidence="7 8">
    <name type="scientific">Eubacterium barkeri</name>
    <name type="common">Clostridium barkeri</name>
    <dbReference type="NCBI Taxonomy" id="1528"/>
    <lineage>
        <taxon>Bacteria</taxon>
        <taxon>Bacillati</taxon>
        <taxon>Bacillota</taxon>
        <taxon>Clostridia</taxon>
        <taxon>Eubacteriales</taxon>
        <taxon>Eubacteriaceae</taxon>
        <taxon>Eubacterium</taxon>
    </lineage>
</organism>
<keyword evidence="8" id="KW-1185">Reference proteome</keyword>
<dbReference type="OrthoDB" id="9792335at2"/>
<keyword evidence="7" id="KW-0121">Carboxypeptidase</keyword>
<dbReference type="AlphaFoldDB" id="A0A1H3BQP2"/>
<dbReference type="Pfam" id="PF07687">
    <property type="entry name" value="M20_dimer"/>
    <property type="match status" value="1"/>
</dbReference>
<dbReference type="Gene3D" id="3.40.630.10">
    <property type="entry name" value="Zn peptidases"/>
    <property type="match status" value="1"/>
</dbReference>
<sequence>MIRKRQLEQATAHLAEAITYKTISTHQSTTWDFAPFDGFIEFLPRTYPLCHSALEHTRINGYGLVLHMKGMNRDALPLLFLAHYDVVPVEAQSMEAWRYPPFSGTVADGYIWGRGAYDDKSMVIALYETLEGILEKGQQPERDVYVAIGFDEELGGHLGAPRIARFFKDQNLRFECILDEGGMCLEGFFPECHNPIAFVGVGEKGHINLKMTLRCPGGHAAVPPKQTAVNGLAKVLARLAEHPMPPRIAPPIGDLLQTIAPFYKMGKAQLFSRPELAAPLIHRAFSKNPFTSAMVRTTVVPTILECGQTVGALPNAASVIFNCRTLPGDTSEDIIGYLQEFSGEYTLEFEVLLEQLATPLSDYSSKTFDYLATCIEMDFPDTVVVPYLTLGGTDARHYQDLSDAIFRFVPVLTNPAERAGIHGIDERLSITSLGQAIDFLTDFIIDFGTID</sequence>
<dbReference type="PROSITE" id="PS00758">
    <property type="entry name" value="ARGE_DAPE_CPG2_1"/>
    <property type="match status" value="1"/>
</dbReference>
<dbReference type="PANTHER" id="PTHR45962:SF1">
    <property type="entry name" value="N-FATTY-ACYL-AMINO ACID SYNTHASE_HYDROLASE PM20D1"/>
    <property type="match status" value="1"/>
</dbReference>
<keyword evidence="4" id="KW-0378">Hydrolase</keyword>
<dbReference type="SUPFAM" id="SSF53187">
    <property type="entry name" value="Zn-dependent exopeptidases"/>
    <property type="match status" value="1"/>
</dbReference>
<dbReference type="Gene3D" id="1.10.150.900">
    <property type="match status" value="1"/>
</dbReference>
<keyword evidence="5" id="KW-0862">Zinc</keyword>
<dbReference type="GO" id="GO:0046872">
    <property type="term" value="F:metal ion binding"/>
    <property type="evidence" value="ECO:0007669"/>
    <property type="project" value="UniProtKB-KW"/>
</dbReference>
<name>A0A1H3BQP2_EUBBA</name>
<dbReference type="RefSeq" id="WP_090242905.1">
    <property type="nucleotide sequence ID" value="NZ_FNOU01000002.1"/>
</dbReference>
<evidence type="ECO:0000313" key="7">
    <source>
        <dbReference type="EMBL" id="SDX43479.1"/>
    </source>
</evidence>
<comment type="similarity">
    <text evidence="1">Belongs to the peptidase M20A family.</text>
</comment>
<dbReference type="InterPro" id="IPR036264">
    <property type="entry name" value="Bact_exopeptidase_dim_dom"/>
</dbReference>
<keyword evidence="2" id="KW-0645">Protease</keyword>
<dbReference type="STRING" id="1528.SAMN04488579_102149"/>
<accession>A0A1H3BQP2</accession>
<dbReference type="GO" id="GO:0004180">
    <property type="term" value="F:carboxypeptidase activity"/>
    <property type="evidence" value="ECO:0007669"/>
    <property type="project" value="UniProtKB-KW"/>
</dbReference>
<dbReference type="EMBL" id="FNOU01000002">
    <property type="protein sequence ID" value="SDX43479.1"/>
    <property type="molecule type" value="Genomic_DNA"/>
</dbReference>
<evidence type="ECO:0000256" key="1">
    <source>
        <dbReference type="ARBA" id="ARBA00006247"/>
    </source>
</evidence>
<reference evidence="8" key="1">
    <citation type="submission" date="2016-10" db="EMBL/GenBank/DDBJ databases">
        <authorList>
            <person name="Varghese N."/>
            <person name="Submissions S."/>
        </authorList>
    </citation>
    <scope>NUCLEOTIDE SEQUENCE [LARGE SCALE GENOMIC DNA]</scope>
    <source>
        <strain evidence="8">VPI 5359</strain>
    </source>
</reference>
<evidence type="ECO:0000256" key="2">
    <source>
        <dbReference type="ARBA" id="ARBA00022670"/>
    </source>
</evidence>
<dbReference type="GO" id="GO:0006508">
    <property type="term" value="P:proteolysis"/>
    <property type="evidence" value="ECO:0007669"/>
    <property type="project" value="UniProtKB-KW"/>
</dbReference>
<keyword evidence="3" id="KW-0479">Metal-binding</keyword>
<evidence type="ECO:0000256" key="3">
    <source>
        <dbReference type="ARBA" id="ARBA00022723"/>
    </source>
</evidence>
<dbReference type="Gene3D" id="3.30.70.360">
    <property type="match status" value="1"/>
</dbReference>
<gene>
    <name evidence="7" type="ORF">SAMN04488579_102149</name>
</gene>
<evidence type="ECO:0000256" key="4">
    <source>
        <dbReference type="ARBA" id="ARBA00022801"/>
    </source>
</evidence>
<dbReference type="PANTHER" id="PTHR45962">
    <property type="entry name" value="N-FATTY-ACYL-AMINO ACID SYNTHASE/HYDROLASE PM20D1"/>
    <property type="match status" value="1"/>
</dbReference>
<proteinExistence type="inferred from homology"/>
<dbReference type="InterPro" id="IPR001261">
    <property type="entry name" value="ArgE/DapE_CS"/>
</dbReference>
<dbReference type="InterPro" id="IPR047177">
    <property type="entry name" value="Pept_M20A"/>
</dbReference>
<dbReference type="InterPro" id="IPR002933">
    <property type="entry name" value="Peptidase_M20"/>
</dbReference>
<evidence type="ECO:0000259" key="6">
    <source>
        <dbReference type="Pfam" id="PF07687"/>
    </source>
</evidence>
<dbReference type="SUPFAM" id="SSF55031">
    <property type="entry name" value="Bacterial exopeptidase dimerisation domain"/>
    <property type="match status" value="1"/>
</dbReference>
<evidence type="ECO:0000313" key="8">
    <source>
        <dbReference type="Proteomes" id="UP000199652"/>
    </source>
</evidence>